<gene>
    <name evidence="1" type="ORF">Agub_g13633</name>
</gene>
<dbReference type="Proteomes" id="UP001054857">
    <property type="component" value="Unassembled WGS sequence"/>
</dbReference>
<accession>A0AAD3E2E7</accession>
<sequence length="170" mass="18847">MWLHRVCQFLYTTDYNLQYLACKAILEGPPPGQPGSGASPGDDSLDLISAFSDLATTHHPYEDAASRLQNIITFTVDSELRVLAGEALAILNSKRQDKCQPQLRCFCEGCNEVIRPDSCEVCRTCRVAVFCSPACRRASRLGRHASCYLDRISPAHPFPHDTAIYLTTLL</sequence>
<evidence type="ECO:0000313" key="1">
    <source>
        <dbReference type="EMBL" id="GFR51252.1"/>
    </source>
</evidence>
<dbReference type="EMBL" id="BMAR01000047">
    <property type="protein sequence ID" value="GFR51252.1"/>
    <property type="molecule type" value="Genomic_DNA"/>
</dbReference>
<organism evidence="1 2">
    <name type="scientific">Astrephomene gubernaculifera</name>
    <dbReference type="NCBI Taxonomy" id="47775"/>
    <lineage>
        <taxon>Eukaryota</taxon>
        <taxon>Viridiplantae</taxon>
        <taxon>Chlorophyta</taxon>
        <taxon>core chlorophytes</taxon>
        <taxon>Chlorophyceae</taxon>
        <taxon>CS clade</taxon>
        <taxon>Chlamydomonadales</taxon>
        <taxon>Astrephomenaceae</taxon>
        <taxon>Astrephomene</taxon>
    </lineage>
</organism>
<evidence type="ECO:0000313" key="2">
    <source>
        <dbReference type="Proteomes" id="UP001054857"/>
    </source>
</evidence>
<feature type="non-terminal residue" evidence="1">
    <location>
        <position position="170"/>
    </location>
</feature>
<dbReference type="AlphaFoldDB" id="A0AAD3E2E7"/>
<keyword evidence="2" id="KW-1185">Reference proteome</keyword>
<name>A0AAD3E2E7_9CHLO</name>
<proteinExistence type="predicted"/>
<comment type="caution">
    <text evidence="1">The sequence shown here is derived from an EMBL/GenBank/DDBJ whole genome shotgun (WGS) entry which is preliminary data.</text>
</comment>
<reference evidence="1 2" key="1">
    <citation type="journal article" date="2021" name="Sci. Rep.">
        <title>Genome sequencing of the multicellular alga Astrephomene provides insights into convergent evolution of germ-soma differentiation.</title>
        <authorList>
            <person name="Yamashita S."/>
            <person name="Yamamoto K."/>
            <person name="Matsuzaki R."/>
            <person name="Suzuki S."/>
            <person name="Yamaguchi H."/>
            <person name="Hirooka S."/>
            <person name="Minakuchi Y."/>
            <person name="Miyagishima S."/>
            <person name="Kawachi M."/>
            <person name="Toyoda A."/>
            <person name="Nozaki H."/>
        </authorList>
    </citation>
    <scope>NUCLEOTIDE SEQUENCE [LARGE SCALE GENOMIC DNA]</scope>
    <source>
        <strain evidence="1 2">NIES-4017</strain>
    </source>
</reference>
<protein>
    <submittedName>
        <fullName evidence="1">Uncharacterized protein</fullName>
    </submittedName>
</protein>